<accession>J9FTJ8</accession>
<proteinExistence type="predicted"/>
<reference evidence="1" key="1">
    <citation type="journal article" date="2012" name="PLoS ONE">
        <title>Gene sets for utilization of primary and secondary nutrition supplies in the distal gut of endangered iberian lynx.</title>
        <authorList>
            <person name="Alcaide M."/>
            <person name="Messina E."/>
            <person name="Richter M."/>
            <person name="Bargiela R."/>
            <person name="Peplies J."/>
            <person name="Huws S.A."/>
            <person name="Newbold C.J."/>
            <person name="Golyshin P.N."/>
            <person name="Simon M.A."/>
            <person name="Lopez G."/>
            <person name="Yakimov M.M."/>
            <person name="Ferrer M."/>
        </authorList>
    </citation>
    <scope>NUCLEOTIDE SEQUENCE</scope>
</reference>
<feature type="non-terminal residue" evidence="1">
    <location>
        <position position="1"/>
    </location>
</feature>
<dbReference type="EMBL" id="AMCI01007284">
    <property type="protein sequence ID" value="EJW92892.1"/>
    <property type="molecule type" value="Genomic_DNA"/>
</dbReference>
<name>J9FTJ8_9ZZZZ</name>
<dbReference type="AlphaFoldDB" id="J9FTJ8"/>
<sequence>VKAVFKILFDSYATPTKKTQPFKG</sequence>
<organism evidence="1">
    <name type="scientific">gut metagenome</name>
    <dbReference type="NCBI Taxonomy" id="749906"/>
    <lineage>
        <taxon>unclassified sequences</taxon>
        <taxon>metagenomes</taxon>
        <taxon>organismal metagenomes</taxon>
    </lineage>
</organism>
<evidence type="ECO:0000313" key="1">
    <source>
        <dbReference type="EMBL" id="EJW92892.1"/>
    </source>
</evidence>
<protein>
    <submittedName>
        <fullName evidence="1">Uncharacterized protein</fullName>
    </submittedName>
</protein>
<gene>
    <name evidence="1" type="ORF">EVA_19000</name>
</gene>
<comment type="caution">
    <text evidence="1">The sequence shown here is derived from an EMBL/GenBank/DDBJ whole genome shotgun (WGS) entry which is preliminary data.</text>
</comment>